<dbReference type="InterPro" id="IPR036282">
    <property type="entry name" value="Glutathione-S-Trfase_C_sf"/>
</dbReference>
<dbReference type="CDD" id="cd03196">
    <property type="entry name" value="GST_C_5"/>
    <property type="match status" value="1"/>
</dbReference>
<protein>
    <submittedName>
        <fullName evidence="2">Glutathione S-transferase</fullName>
    </submittedName>
</protein>
<dbReference type="SUPFAM" id="SSF52833">
    <property type="entry name" value="Thioredoxin-like"/>
    <property type="match status" value="1"/>
</dbReference>
<dbReference type="PANTHER" id="PTHR43968:SF6">
    <property type="entry name" value="GLUTATHIONE S-TRANSFERASE OMEGA"/>
    <property type="match status" value="1"/>
</dbReference>
<accession>A0A975K6U5</accession>
<gene>
    <name evidence="2" type="ORF">KFK14_23615</name>
</gene>
<dbReference type="SUPFAM" id="SSF47616">
    <property type="entry name" value="GST C-terminal domain-like"/>
    <property type="match status" value="1"/>
</dbReference>
<proteinExistence type="predicted"/>
<dbReference type="PANTHER" id="PTHR43968">
    <property type="match status" value="1"/>
</dbReference>
<evidence type="ECO:0000313" key="3">
    <source>
        <dbReference type="Proteomes" id="UP000681425"/>
    </source>
</evidence>
<evidence type="ECO:0000259" key="1">
    <source>
        <dbReference type="PROSITE" id="PS50404"/>
    </source>
</evidence>
<name>A0A975K6U5_9SPHN</name>
<dbReference type="Pfam" id="PF13417">
    <property type="entry name" value="GST_N_3"/>
    <property type="match status" value="1"/>
</dbReference>
<dbReference type="InterPro" id="IPR036249">
    <property type="entry name" value="Thioredoxin-like_sf"/>
</dbReference>
<keyword evidence="3" id="KW-1185">Reference proteome</keyword>
<evidence type="ECO:0000313" key="2">
    <source>
        <dbReference type="EMBL" id="QUT05881.1"/>
    </source>
</evidence>
<reference evidence="2" key="1">
    <citation type="submission" date="2021-04" db="EMBL/GenBank/DDBJ databases">
        <title>Isolation of p-tert-butylphenol degrading bacteria Sphingobium phenoxybenzoativorans Tas13 from active sludge.</title>
        <authorList>
            <person name="Li Y."/>
        </authorList>
    </citation>
    <scope>NUCLEOTIDE SEQUENCE</scope>
    <source>
        <strain evidence="2">Tas13</strain>
    </source>
</reference>
<dbReference type="EMBL" id="CP073910">
    <property type="protein sequence ID" value="QUT05881.1"/>
    <property type="molecule type" value="Genomic_DNA"/>
</dbReference>
<dbReference type="GO" id="GO:0005737">
    <property type="term" value="C:cytoplasm"/>
    <property type="evidence" value="ECO:0007669"/>
    <property type="project" value="TreeGrafter"/>
</dbReference>
<organism evidence="2 3">
    <name type="scientific">Sphingobium phenoxybenzoativorans</name>
    <dbReference type="NCBI Taxonomy" id="1592790"/>
    <lineage>
        <taxon>Bacteria</taxon>
        <taxon>Pseudomonadati</taxon>
        <taxon>Pseudomonadota</taxon>
        <taxon>Alphaproteobacteria</taxon>
        <taxon>Sphingomonadales</taxon>
        <taxon>Sphingomonadaceae</taxon>
        <taxon>Sphingobium</taxon>
    </lineage>
</organism>
<dbReference type="Gene3D" id="1.20.1050.10">
    <property type="match status" value="1"/>
</dbReference>
<dbReference type="InterPro" id="IPR004045">
    <property type="entry name" value="Glutathione_S-Trfase_N"/>
</dbReference>
<feature type="domain" description="GST N-terminal" evidence="1">
    <location>
        <begin position="2"/>
        <end position="81"/>
    </location>
</feature>
<dbReference type="AlphaFoldDB" id="A0A975K6U5"/>
<dbReference type="Pfam" id="PF13410">
    <property type="entry name" value="GST_C_2"/>
    <property type="match status" value="1"/>
</dbReference>
<dbReference type="InterPro" id="IPR050983">
    <property type="entry name" value="GST_Omega/HSP26"/>
</dbReference>
<dbReference type="Proteomes" id="UP000681425">
    <property type="component" value="Chromosome"/>
</dbReference>
<dbReference type="PROSITE" id="PS50404">
    <property type="entry name" value="GST_NTER"/>
    <property type="match status" value="1"/>
</dbReference>
<dbReference type="PROSITE" id="PS51354">
    <property type="entry name" value="GLUTAREDOXIN_2"/>
    <property type="match status" value="1"/>
</dbReference>
<dbReference type="RefSeq" id="WP_212609375.1">
    <property type="nucleotide sequence ID" value="NZ_CP073910.1"/>
</dbReference>
<dbReference type="KEGG" id="spph:KFK14_23615"/>
<sequence>MTLPILYSFRRCPYAMRARMGLLASGIAVELREVVLRDKPAEMLAASPKGTVPVLVLPDGGVIDESLDIMRWALAQSDPLGWLARDDAALIARNDGPFKQHLDRYKYPGRHGSDPAAHRAAGLAILSEMDARLAAGSKVGDRQLCGDVAGIADIATFPFIRQFAATDQAWFDAQPLPHLQRWLAGHIGSDLFARAMLRLPPWKAGDDMVVFGGR</sequence>
<dbReference type="Gene3D" id="3.40.30.10">
    <property type="entry name" value="Glutaredoxin"/>
    <property type="match status" value="1"/>
</dbReference>
<dbReference type="CDD" id="cd03060">
    <property type="entry name" value="GST_N_Omega_like"/>
    <property type="match status" value="1"/>
</dbReference>